<dbReference type="InterPro" id="IPR019421">
    <property type="entry name" value="7TM_GPCR_serpentine_rcpt_Srd"/>
</dbReference>
<organism evidence="9">
    <name type="scientific">Haemonchus placei</name>
    <name type="common">Barber's pole worm</name>
    <dbReference type="NCBI Taxonomy" id="6290"/>
    <lineage>
        <taxon>Eukaryota</taxon>
        <taxon>Metazoa</taxon>
        <taxon>Ecdysozoa</taxon>
        <taxon>Nematoda</taxon>
        <taxon>Chromadorea</taxon>
        <taxon>Rhabditida</taxon>
        <taxon>Rhabditina</taxon>
        <taxon>Rhabditomorpha</taxon>
        <taxon>Strongyloidea</taxon>
        <taxon>Trichostrongylidae</taxon>
        <taxon>Haemonchus</taxon>
    </lineage>
</organism>
<evidence type="ECO:0000313" key="9">
    <source>
        <dbReference type="WBParaSite" id="HPLM_0001023701-mRNA-1"/>
    </source>
</evidence>
<feature type="transmembrane region" description="Helical" evidence="6">
    <location>
        <begin position="338"/>
        <end position="360"/>
    </location>
</feature>
<comment type="subcellular location">
    <subcellularLocation>
        <location evidence="1">Membrane</location>
        <topology evidence="1">Multi-pass membrane protein</topology>
    </subcellularLocation>
</comment>
<dbReference type="PANTHER" id="PTHR22945">
    <property type="entry name" value="SERPENTINE RECEPTOR, CLASS D DELTA"/>
    <property type="match status" value="1"/>
</dbReference>
<keyword evidence="4 6" id="KW-1133">Transmembrane helix</keyword>
<feature type="transmembrane region" description="Helical" evidence="6">
    <location>
        <begin position="520"/>
        <end position="538"/>
    </location>
</feature>
<evidence type="ECO:0000256" key="6">
    <source>
        <dbReference type="SAM" id="Phobius"/>
    </source>
</evidence>
<evidence type="ECO:0000256" key="2">
    <source>
        <dbReference type="ARBA" id="ARBA00009166"/>
    </source>
</evidence>
<proteinExistence type="inferred from homology"/>
<feature type="transmembrane region" description="Helical" evidence="6">
    <location>
        <begin position="199"/>
        <end position="218"/>
    </location>
</feature>
<evidence type="ECO:0000256" key="3">
    <source>
        <dbReference type="ARBA" id="ARBA00022692"/>
    </source>
</evidence>
<keyword evidence="3 6" id="KW-0812">Transmembrane</keyword>
<feature type="transmembrane region" description="Helical" evidence="6">
    <location>
        <begin position="138"/>
        <end position="161"/>
    </location>
</feature>
<dbReference type="AlphaFoldDB" id="A0A158QNE0"/>
<name>A0A158QNE0_HAEPC</name>
<comment type="similarity">
    <text evidence="2">Belongs to the nematode receptor-like protein srd family.</text>
</comment>
<dbReference type="GO" id="GO:0016020">
    <property type="term" value="C:membrane"/>
    <property type="evidence" value="ECO:0007669"/>
    <property type="project" value="UniProtKB-SubCell"/>
</dbReference>
<evidence type="ECO:0000313" key="7">
    <source>
        <dbReference type="EMBL" id="VDO39564.1"/>
    </source>
</evidence>
<keyword evidence="5 6" id="KW-0472">Membrane</keyword>
<dbReference type="SUPFAM" id="SSF81321">
    <property type="entry name" value="Family A G protein-coupled receptor-like"/>
    <property type="match status" value="1"/>
</dbReference>
<reference evidence="7 8" key="2">
    <citation type="submission" date="2018-11" db="EMBL/GenBank/DDBJ databases">
        <authorList>
            <consortium name="Pathogen Informatics"/>
        </authorList>
    </citation>
    <scope>NUCLEOTIDE SEQUENCE [LARGE SCALE GENOMIC DNA]</scope>
    <source>
        <strain evidence="7 8">MHpl1</strain>
    </source>
</reference>
<keyword evidence="8" id="KW-1185">Reference proteome</keyword>
<reference evidence="9" key="1">
    <citation type="submission" date="2016-04" db="UniProtKB">
        <authorList>
            <consortium name="WormBaseParasite"/>
        </authorList>
    </citation>
    <scope>IDENTIFICATION</scope>
</reference>
<dbReference type="InterPro" id="IPR050920">
    <property type="entry name" value="Nematode_rcpt-like_delta"/>
</dbReference>
<dbReference type="STRING" id="6290.A0A158QNE0"/>
<feature type="transmembrane region" description="Helical" evidence="6">
    <location>
        <begin position="230"/>
        <end position="251"/>
    </location>
</feature>
<evidence type="ECO:0000256" key="5">
    <source>
        <dbReference type="ARBA" id="ARBA00023136"/>
    </source>
</evidence>
<accession>A0A158QNE0</accession>
<dbReference type="PANTHER" id="PTHR22945:SF90">
    <property type="entry name" value="G_PROTEIN_RECEP_F1_2 DOMAIN-CONTAINING PROTEIN"/>
    <property type="match status" value="1"/>
</dbReference>
<feature type="transmembrane region" description="Helical" evidence="6">
    <location>
        <begin position="366"/>
        <end position="387"/>
    </location>
</feature>
<dbReference type="EMBL" id="UZAF01017244">
    <property type="protein sequence ID" value="VDO39564.1"/>
    <property type="molecule type" value="Genomic_DNA"/>
</dbReference>
<dbReference type="Pfam" id="PF10317">
    <property type="entry name" value="7TM_GPCR_Srd"/>
    <property type="match status" value="3"/>
</dbReference>
<protein>
    <submittedName>
        <fullName evidence="9">G protein-coupled receptor</fullName>
    </submittedName>
</protein>
<dbReference type="Proteomes" id="UP000268014">
    <property type="component" value="Unassembled WGS sequence"/>
</dbReference>
<feature type="transmembrane region" description="Helical" evidence="6">
    <location>
        <begin position="288"/>
        <end position="306"/>
    </location>
</feature>
<feature type="transmembrane region" description="Helical" evidence="6">
    <location>
        <begin position="173"/>
        <end position="193"/>
    </location>
</feature>
<feature type="transmembrane region" description="Helical" evidence="6">
    <location>
        <begin position="106"/>
        <end position="132"/>
    </location>
</feature>
<dbReference type="OrthoDB" id="5808087at2759"/>
<feature type="transmembrane region" description="Helical" evidence="6">
    <location>
        <begin position="459"/>
        <end position="477"/>
    </location>
</feature>
<sequence length="576" mass="65764">MGMLLNAILFYLVLYRTPVQLKLYSILIGNAAVTDFLACFFSFLIQQRIIAIGRSLIYFSYGPCRLIGTEFCYVTRRIIAILSKHSLSEHTEILHKQLLKMDYVRLITIIFHTICDSLGMFFNMALLYLVLFRTPSSMAIYSILIGNAALTDFVACLAAVLIQQRIVPLKTSVVYFSHGPCQAIGAEFCYLMYSVALSCYAHALYSLLFSFYFRYYILKKQQPSPRLLKCIVAIISLPSCFQLIIMCFANQPTTTLIAILEQELPYYEIENETISGHANVFQWETFTVILHVTLPIVPVYACILILRKRIIIMLSTRCLSENTKILHKQLLKALTCQAMLPGLFFFGALSYICGQIGFYRHPLLESFTLMSIGLFPMLSPLSSMYFIGPYRKIVSTFLLRLFQKRTSPIAGDDSTKSPSNAIIRIITSERTDEYTNAALTHLKLVLYYILKKQQPSPRLLKCLIAIVSLPSCFQLIIMCFANEPTATLIPILVQKLPHYVIENETISGHTNVFEWKTFTAILHMTVPIVPVYVCILILRKRIITMLSTRYMSENTKILHKQLLKVYSSKNSFLFPT</sequence>
<feature type="transmembrane region" description="Helical" evidence="6">
    <location>
        <begin position="26"/>
        <end position="45"/>
    </location>
</feature>
<evidence type="ECO:0000256" key="4">
    <source>
        <dbReference type="ARBA" id="ARBA00022989"/>
    </source>
</evidence>
<evidence type="ECO:0000256" key="1">
    <source>
        <dbReference type="ARBA" id="ARBA00004141"/>
    </source>
</evidence>
<gene>
    <name evidence="7" type="ORF">HPLM_LOCUS10229</name>
</gene>
<evidence type="ECO:0000313" key="8">
    <source>
        <dbReference type="Proteomes" id="UP000268014"/>
    </source>
</evidence>
<dbReference type="WBParaSite" id="HPLM_0001023701-mRNA-1">
    <property type="protein sequence ID" value="HPLM_0001023701-mRNA-1"/>
    <property type="gene ID" value="HPLM_0001023701"/>
</dbReference>